<evidence type="ECO:0000313" key="5">
    <source>
        <dbReference type="Proteomes" id="UP001652623"/>
    </source>
</evidence>
<evidence type="ECO:0000256" key="3">
    <source>
        <dbReference type="RuleBase" id="RU003682"/>
    </source>
</evidence>
<dbReference type="GO" id="GO:0051213">
    <property type="term" value="F:dioxygenase activity"/>
    <property type="evidence" value="ECO:0007669"/>
    <property type="project" value="UniProtKB-KW"/>
</dbReference>
<dbReference type="Pfam" id="PF03171">
    <property type="entry name" value="2OG-FeII_Oxy"/>
    <property type="match status" value="1"/>
</dbReference>
<dbReference type="PROSITE" id="PS51471">
    <property type="entry name" value="FE2OG_OXY"/>
    <property type="match status" value="1"/>
</dbReference>
<keyword evidence="2 3" id="KW-0408">Iron</keyword>
<dbReference type="SUPFAM" id="SSF51197">
    <property type="entry name" value="Clavaminate synthase-like"/>
    <property type="match status" value="1"/>
</dbReference>
<gene>
    <name evidence="6" type="primary">LOC107421251</name>
</gene>
<evidence type="ECO:0000256" key="1">
    <source>
        <dbReference type="ARBA" id="ARBA00022723"/>
    </source>
</evidence>
<accession>A0ABM3INH1</accession>
<dbReference type="InterPro" id="IPR005123">
    <property type="entry name" value="Oxoglu/Fe-dep_dioxygenase_dom"/>
</dbReference>
<keyword evidence="5" id="KW-1185">Reference proteome</keyword>
<reference evidence="6" key="1">
    <citation type="submission" date="2025-08" db="UniProtKB">
        <authorList>
            <consortium name="RefSeq"/>
        </authorList>
    </citation>
    <scope>IDENTIFICATION</scope>
    <source>
        <tissue evidence="6">Seedling</tissue>
    </source>
</reference>
<organism evidence="5 6">
    <name type="scientific">Ziziphus jujuba</name>
    <name type="common">Chinese jujube</name>
    <name type="synonym">Ziziphus sativa</name>
    <dbReference type="NCBI Taxonomy" id="326968"/>
    <lineage>
        <taxon>Eukaryota</taxon>
        <taxon>Viridiplantae</taxon>
        <taxon>Streptophyta</taxon>
        <taxon>Embryophyta</taxon>
        <taxon>Tracheophyta</taxon>
        <taxon>Spermatophyta</taxon>
        <taxon>Magnoliopsida</taxon>
        <taxon>eudicotyledons</taxon>
        <taxon>Gunneridae</taxon>
        <taxon>Pentapetalae</taxon>
        <taxon>rosids</taxon>
        <taxon>fabids</taxon>
        <taxon>Rosales</taxon>
        <taxon>Rhamnaceae</taxon>
        <taxon>Paliureae</taxon>
        <taxon>Ziziphus</taxon>
    </lineage>
</organism>
<keyword evidence="1 3" id="KW-0479">Metal-binding</keyword>
<protein>
    <submittedName>
        <fullName evidence="6">Probable 2-oxoglutarate-dependent dioxygenase AOP1</fullName>
    </submittedName>
</protein>
<dbReference type="InterPro" id="IPR044861">
    <property type="entry name" value="IPNS-like_FE2OG_OXY"/>
</dbReference>
<dbReference type="Proteomes" id="UP001652623">
    <property type="component" value="Chromosome 5"/>
</dbReference>
<sequence>MAQIMATEAAQIPVLDFCKGGVGLEQEGSERWKEMSRKVRKACENHGCFLLMYGELIPMSLRDEMLMATKALFDLPEDIKQKHRSSKPYCSYSGNCSVIPLSQSFGINDTTNLNAAQAFTNLMWPQGNPRFCETINSMSSKMLELNFIVLRMILESFGIEKYYDSQVANTANVFRLMKYKVPPNDDAAIGLVPHTDKNILTLLFQNDVQGLEVLTKEGNWVQVEIPEGSFVVMVGDALKAWSNGRLYAARHRVTMRGDKERYSAGLFLLPKEEMVIEVPQEFIDKDHPLLYRPFKYADYLTYFVSNVSDDALEIYAGV</sequence>
<dbReference type="InterPro" id="IPR026992">
    <property type="entry name" value="DIOX_N"/>
</dbReference>
<dbReference type="PANTHER" id="PTHR47990">
    <property type="entry name" value="2-OXOGLUTARATE (2OG) AND FE(II)-DEPENDENT OXYGENASE SUPERFAMILY PROTEIN-RELATED"/>
    <property type="match status" value="1"/>
</dbReference>
<name>A0ABM3INH1_ZIZJJ</name>
<evidence type="ECO:0000259" key="4">
    <source>
        <dbReference type="PROSITE" id="PS51471"/>
    </source>
</evidence>
<comment type="similarity">
    <text evidence="3">Belongs to the iron/ascorbate-dependent oxidoreductase family.</text>
</comment>
<evidence type="ECO:0000313" key="6">
    <source>
        <dbReference type="RefSeq" id="XP_048332159.2"/>
    </source>
</evidence>
<dbReference type="GeneID" id="107421251"/>
<keyword evidence="3" id="KW-0560">Oxidoreductase</keyword>
<dbReference type="Pfam" id="PF14226">
    <property type="entry name" value="DIOX_N"/>
    <property type="match status" value="1"/>
</dbReference>
<evidence type="ECO:0000256" key="2">
    <source>
        <dbReference type="ARBA" id="ARBA00023004"/>
    </source>
</evidence>
<keyword evidence="6" id="KW-0223">Dioxygenase</keyword>
<dbReference type="RefSeq" id="XP_048332159.2">
    <property type="nucleotide sequence ID" value="XM_048476202.2"/>
</dbReference>
<feature type="domain" description="Fe2OG dioxygenase" evidence="4">
    <location>
        <begin position="170"/>
        <end position="270"/>
    </location>
</feature>
<proteinExistence type="inferred from homology"/>
<dbReference type="InterPro" id="IPR050231">
    <property type="entry name" value="Iron_ascorbate_oxido_reductase"/>
</dbReference>
<dbReference type="Gene3D" id="2.60.120.330">
    <property type="entry name" value="B-lactam Antibiotic, Isopenicillin N Synthase, Chain"/>
    <property type="match status" value="1"/>
</dbReference>
<dbReference type="InterPro" id="IPR027443">
    <property type="entry name" value="IPNS-like_sf"/>
</dbReference>